<dbReference type="EMBL" id="CP113520">
    <property type="protein sequence ID" value="WAJ27798.1"/>
    <property type="molecule type" value="Genomic_DNA"/>
</dbReference>
<sequence length="106" mass="10993">MVVMVVTAAVAATDSPAVATLLPKHLQKNEHESTPDIAGSRFHDRRTGAANRRSTIFAAASAAVRAIRASLERASGLGGCAEIHPTARKPVGRTSGSGNYDRQAAS</sequence>
<reference evidence="1" key="1">
    <citation type="submission" date="2022-11" db="EMBL/GenBank/DDBJ databases">
        <title>beta-Carotene-producing bacterium, Jeongeuplla avenae sp. nov., alleviates the salt stress of Arabidopsis seedlings.</title>
        <authorList>
            <person name="Jiang L."/>
            <person name="Lee J."/>
        </authorList>
    </citation>
    <scope>NUCLEOTIDE SEQUENCE</scope>
    <source>
        <strain evidence="1">DY_R2A_6</strain>
    </source>
</reference>
<organism evidence="1 2">
    <name type="scientific">Antarcticirhabdus aurantiaca</name>
    <dbReference type="NCBI Taxonomy" id="2606717"/>
    <lineage>
        <taxon>Bacteria</taxon>
        <taxon>Pseudomonadati</taxon>
        <taxon>Pseudomonadota</taxon>
        <taxon>Alphaproteobacteria</taxon>
        <taxon>Hyphomicrobiales</taxon>
        <taxon>Aurantimonadaceae</taxon>
        <taxon>Antarcticirhabdus</taxon>
    </lineage>
</organism>
<proteinExistence type="predicted"/>
<evidence type="ECO:0000313" key="1">
    <source>
        <dbReference type="EMBL" id="WAJ27798.1"/>
    </source>
</evidence>
<evidence type="ECO:0000313" key="2">
    <source>
        <dbReference type="Proteomes" id="UP001163223"/>
    </source>
</evidence>
<keyword evidence="2" id="KW-1185">Reference proteome</keyword>
<gene>
    <name evidence="1" type="ORF">OXU80_23625</name>
</gene>
<dbReference type="Proteomes" id="UP001163223">
    <property type="component" value="Chromosome"/>
</dbReference>
<accession>A0ACD4NLS3</accession>
<protein>
    <submittedName>
        <fullName evidence="1">Uncharacterized protein</fullName>
    </submittedName>
</protein>
<name>A0ACD4NLS3_9HYPH</name>